<sequence>MYVYLATGTSDFMELLQKKYKKENMTVLYGGQQSLLMHVTEGKTKFATPQSFEVVDAVGEFQESGYYTITFIDIFDDSHESFLGRIKSKDLAFTHEPGFIAYKLLRPLKSTVCAIIQQWTGANSYQAWKNSSAYLADFDFMDENNTTIRKPATLAVEPYTKEYATAPVEVDEEDDDRI</sequence>
<keyword evidence="5" id="KW-1185">Reference proteome</keyword>
<dbReference type="SUPFAM" id="SSF54909">
    <property type="entry name" value="Dimeric alpha+beta barrel"/>
    <property type="match status" value="1"/>
</dbReference>
<keyword evidence="3" id="KW-0503">Monooxygenase</keyword>
<dbReference type="EMBL" id="SNZG01000002">
    <property type="protein sequence ID" value="TDR43377.1"/>
    <property type="molecule type" value="Genomic_DNA"/>
</dbReference>
<dbReference type="OrthoDB" id="2352283at2"/>
<accession>A0A2U3AGW6</accession>
<feature type="domain" description="ABM" evidence="1">
    <location>
        <begin position="67"/>
        <end position="136"/>
    </location>
</feature>
<dbReference type="InterPro" id="IPR011008">
    <property type="entry name" value="Dimeric_a/b-barrel"/>
</dbReference>
<comment type="caution">
    <text evidence="2">The sequence shown here is derived from an EMBL/GenBank/DDBJ whole genome shotgun (WGS) entry which is preliminary data.</text>
</comment>
<dbReference type="Gene3D" id="3.30.70.100">
    <property type="match status" value="1"/>
</dbReference>
<evidence type="ECO:0000259" key="1">
    <source>
        <dbReference type="Pfam" id="PF03992"/>
    </source>
</evidence>
<dbReference type="AlphaFoldDB" id="A0A2U3AGW6"/>
<dbReference type="Pfam" id="PF03992">
    <property type="entry name" value="ABM"/>
    <property type="match status" value="1"/>
</dbReference>
<dbReference type="RefSeq" id="WP_109348449.1">
    <property type="nucleotide sequence ID" value="NZ_BJUE01000037.1"/>
</dbReference>
<reference evidence="3 5" key="2">
    <citation type="submission" date="2019-03" db="EMBL/GenBank/DDBJ databases">
        <title>Genomic Encyclopedia of Type Strains, Phase IV (KMG-IV): sequencing the most valuable type-strain genomes for metagenomic binning, comparative biology and taxonomic classification.</title>
        <authorList>
            <person name="Goeker M."/>
        </authorList>
    </citation>
    <scope>NUCLEOTIDE SEQUENCE [LARGE SCALE GENOMIC DNA]</scope>
    <source>
        <strain evidence="3 5">DSM 20580</strain>
    </source>
</reference>
<protein>
    <submittedName>
        <fullName evidence="3">Antibiotic biosynthesis monooxygenase</fullName>
    </submittedName>
    <submittedName>
        <fullName evidence="2">Target of RNAIII-activating protein</fullName>
    </submittedName>
</protein>
<gene>
    <name evidence="2" type="primary">traP</name>
    <name evidence="3" type="ORF">DFR61_10257</name>
    <name evidence="2" type="ORF">NCTC10597_02379</name>
</gene>
<reference evidence="2 4" key="1">
    <citation type="submission" date="2018-06" db="EMBL/GenBank/DDBJ databases">
        <authorList>
            <consortium name="Pathogen Informatics"/>
            <person name="Doyle S."/>
        </authorList>
    </citation>
    <scope>NUCLEOTIDE SEQUENCE [LARGE SCALE GENOMIC DNA]</scope>
    <source>
        <strain evidence="2 4">NCTC10597</strain>
    </source>
</reference>
<proteinExistence type="predicted"/>
<name>A0A2U3AGW6_9BACL</name>
<evidence type="ECO:0000313" key="5">
    <source>
        <dbReference type="Proteomes" id="UP000294641"/>
    </source>
</evidence>
<keyword evidence="3" id="KW-0560">Oxidoreductase</keyword>
<evidence type="ECO:0000313" key="3">
    <source>
        <dbReference type="EMBL" id="TDR43377.1"/>
    </source>
</evidence>
<dbReference type="GO" id="GO:0004497">
    <property type="term" value="F:monooxygenase activity"/>
    <property type="evidence" value="ECO:0007669"/>
    <property type="project" value="UniProtKB-KW"/>
</dbReference>
<dbReference type="PANTHER" id="PTHR34474:SF2">
    <property type="entry name" value="SIGNAL TRANSDUCTION PROTEIN TRAP"/>
    <property type="match status" value="1"/>
</dbReference>
<dbReference type="Proteomes" id="UP000294641">
    <property type="component" value="Unassembled WGS sequence"/>
</dbReference>
<organism evidence="2 4">
    <name type="scientific">Kurthia zopfii</name>
    <dbReference type="NCBI Taxonomy" id="1650"/>
    <lineage>
        <taxon>Bacteria</taxon>
        <taxon>Bacillati</taxon>
        <taxon>Bacillota</taxon>
        <taxon>Bacilli</taxon>
        <taxon>Bacillales</taxon>
        <taxon>Caryophanaceae</taxon>
        <taxon>Kurthia</taxon>
    </lineage>
</organism>
<dbReference type="EMBL" id="UGNP01000001">
    <property type="protein sequence ID" value="STX10630.1"/>
    <property type="molecule type" value="Genomic_DNA"/>
</dbReference>
<dbReference type="InterPro" id="IPR007138">
    <property type="entry name" value="ABM_dom"/>
</dbReference>
<dbReference type="PANTHER" id="PTHR34474">
    <property type="entry name" value="SIGNAL TRANSDUCTION PROTEIN TRAP"/>
    <property type="match status" value="1"/>
</dbReference>
<dbReference type="Proteomes" id="UP000254330">
    <property type="component" value="Unassembled WGS sequence"/>
</dbReference>
<evidence type="ECO:0000313" key="4">
    <source>
        <dbReference type="Proteomes" id="UP000254330"/>
    </source>
</evidence>
<evidence type="ECO:0000313" key="2">
    <source>
        <dbReference type="EMBL" id="STX10630.1"/>
    </source>
</evidence>
<dbReference type="InterPro" id="IPR050404">
    <property type="entry name" value="Heme-degrading_MO"/>
</dbReference>